<dbReference type="RefSeq" id="WP_386094090.1">
    <property type="nucleotide sequence ID" value="NZ_JBHUOZ010000001.1"/>
</dbReference>
<feature type="transmembrane region" description="Helical" evidence="1">
    <location>
        <begin position="148"/>
        <end position="168"/>
    </location>
</feature>
<evidence type="ECO:0008006" key="4">
    <source>
        <dbReference type="Google" id="ProtNLM"/>
    </source>
</evidence>
<feature type="transmembrane region" description="Helical" evidence="1">
    <location>
        <begin position="20"/>
        <end position="41"/>
    </location>
</feature>
<evidence type="ECO:0000256" key="1">
    <source>
        <dbReference type="SAM" id="Phobius"/>
    </source>
</evidence>
<dbReference type="Proteomes" id="UP001597511">
    <property type="component" value="Unassembled WGS sequence"/>
</dbReference>
<protein>
    <recommendedName>
        <fullName evidence="4">YhhN-like protein</fullName>
    </recommendedName>
</protein>
<feature type="transmembrane region" description="Helical" evidence="1">
    <location>
        <begin position="53"/>
        <end position="74"/>
    </location>
</feature>
<evidence type="ECO:0000313" key="3">
    <source>
        <dbReference type="Proteomes" id="UP001597511"/>
    </source>
</evidence>
<proteinExistence type="predicted"/>
<organism evidence="2 3">
    <name type="scientific">Terrimonas rubra</name>
    <dbReference type="NCBI Taxonomy" id="1035890"/>
    <lineage>
        <taxon>Bacteria</taxon>
        <taxon>Pseudomonadati</taxon>
        <taxon>Bacteroidota</taxon>
        <taxon>Chitinophagia</taxon>
        <taxon>Chitinophagales</taxon>
        <taxon>Chitinophagaceae</taxon>
        <taxon>Terrimonas</taxon>
    </lineage>
</organism>
<feature type="transmembrane region" description="Helical" evidence="1">
    <location>
        <begin position="110"/>
        <end position="128"/>
    </location>
</feature>
<keyword evidence="3" id="KW-1185">Reference proteome</keyword>
<keyword evidence="1" id="KW-0812">Transmembrane</keyword>
<comment type="caution">
    <text evidence="2">The sequence shown here is derived from an EMBL/GenBank/DDBJ whole genome shotgun (WGS) entry which is preliminary data.</text>
</comment>
<name>A0ABW5ZZ18_9BACT</name>
<evidence type="ECO:0000313" key="2">
    <source>
        <dbReference type="EMBL" id="MFD2918268.1"/>
    </source>
</evidence>
<reference evidence="3" key="1">
    <citation type="journal article" date="2019" name="Int. J. Syst. Evol. Microbiol.">
        <title>The Global Catalogue of Microorganisms (GCM) 10K type strain sequencing project: providing services to taxonomists for standard genome sequencing and annotation.</title>
        <authorList>
            <consortium name="The Broad Institute Genomics Platform"/>
            <consortium name="The Broad Institute Genome Sequencing Center for Infectious Disease"/>
            <person name="Wu L."/>
            <person name="Ma J."/>
        </authorList>
    </citation>
    <scope>NUCLEOTIDE SEQUENCE [LARGE SCALE GENOMIC DNA]</scope>
    <source>
        <strain evidence="3">KCTC 23299</strain>
    </source>
</reference>
<keyword evidence="1" id="KW-0472">Membrane</keyword>
<sequence length="223" mass="26482">MSYLFPVIAFLLFIKNKGKIFPKVLPLLIYSIVFFLTTFFFDQITPSPVSPRIFNFLFTLTEYILFATLLTYWYQTNKTFLKTVFIGSIFFLLFHTFYSLWVKAGLIDSVSIGICTLLMFAYIFYYIFLELNRDETKMPGMSLATQPTFWIALGILVYLAGTFFFHLLIDYLPKEQIRQYWFITYIFDIIKNIFFTIAIFVYIRQANKKPQAQKTNEPFLNFL</sequence>
<keyword evidence="1" id="KW-1133">Transmembrane helix</keyword>
<accession>A0ABW5ZZ18</accession>
<feature type="transmembrane region" description="Helical" evidence="1">
    <location>
        <begin position="180"/>
        <end position="203"/>
    </location>
</feature>
<gene>
    <name evidence="2" type="ORF">ACFS6H_01025</name>
</gene>
<feature type="transmembrane region" description="Helical" evidence="1">
    <location>
        <begin position="80"/>
        <end position="98"/>
    </location>
</feature>
<dbReference type="EMBL" id="JBHUOZ010000001">
    <property type="protein sequence ID" value="MFD2918268.1"/>
    <property type="molecule type" value="Genomic_DNA"/>
</dbReference>